<accession>A0A2S8GIX1</accession>
<dbReference type="GO" id="GO:0006352">
    <property type="term" value="P:DNA-templated transcription initiation"/>
    <property type="evidence" value="ECO:0007669"/>
    <property type="project" value="InterPro"/>
</dbReference>
<sequence length="175" mass="20665">MSDTSRKARFAQEFACHEAAIRAFVRRLVPSRNDADDIFQEVAMTLWEKFEEFHEDGNFRAWAFGISRYKVLSWLRDRGRRRLVLNSDVVEMIAEESLEEDWQLEQQRLAFRVCFEKLPSDQRDLVAEAYRAETKMQDVAAASGRSTSGFYQWLYRVRQMLLECVQRQIANEAKP</sequence>
<evidence type="ECO:0000256" key="1">
    <source>
        <dbReference type="ARBA" id="ARBA00010641"/>
    </source>
</evidence>
<dbReference type="SUPFAM" id="SSF88659">
    <property type="entry name" value="Sigma3 and sigma4 domains of RNA polymerase sigma factors"/>
    <property type="match status" value="1"/>
</dbReference>
<evidence type="ECO:0000259" key="5">
    <source>
        <dbReference type="Pfam" id="PF04542"/>
    </source>
</evidence>
<gene>
    <name evidence="6" type="ORF">C5Y93_19535</name>
</gene>
<dbReference type="Pfam" id="PF04542">
    <property type="entry name" value="Sigma70_r2"/>
    <property type="match status" value="1"/>
</dbReference>
<dbReference type="NCBIfam" id="TIGR02989">
    <property type="entry name" value="Sig-70_gvs1"/>
    <property type="match status" value="1"/>
</dbReference>
<organism evidence="6 7">
    <name type="scientific">Blastopirellula marina</name>
    <dbReference type="NCBI Taxonomy" id="124"/>
    <lineage>
        <taxon>Bacteria</taxon>
        <taxon>Pseudomonadati</taxon>
        <taxon>Planctomycetota</taxon>
        <taxon>Planctomycetia</taxon>
        <taxon>Pirellulales</taxon>
        <taxon>Pirellulaceae</taxon>
        <taxon>Blastopirellula</taxon>
    </lineage>
</organism>
<dbReference type="Proteomes" id="UP000237819">
    <property type="component" value="Unassembled WGS sequence"/>
</dbReference>
<evidence type="ECO:0000256" key="4">
    <source>
        <dbReference type="ARBA" id="ARBA00023163"/>
    </source>
</evidence>
<dbReference type="InterPro" id="IPR013325">
    <property type="entry name" value="RNA_pol_sigma_r2"/>
</dbReference>
<dbReference type="OrthoDB" id="6383365at2"/>
<keyword evidence="3" id="KW-0731">Sigma factor</keyword>
<dbReference type="InterPro" id="IPR036388">
    <property type="entry name" value="WH-like_DNA-bd_sf"/>
</dbReference>
<dbReference type="NCBIfam" id="TIGR02937">
    <property type="entry name" value="sigma70-ECF"/>
    <property type="match status" value="1"/>
</dbReference>
<dbReference type="InterPro" id="IPR013324">
    <property type="entry name" value="RNA_pol_sigma_r3/r4-like"/>
</dbReference>
<proteinExistence type="inferred from homology"/>
<dbReference type="SUPFAM" id="SSF88946">
    <property type="entry name" value="Sigma2 domain of RNA polymerase sigma factors"/>
    <property type="match status" value="1"/>
</dbReference>
<dbReference type="InterPro" id="IPR039425">
    <property type="entry name" value="RNA_pol_sigma-70-like"/>
</dbReference>
<name>A0A2S8GIX1_9BACT</name>
<feature type="domain" description="RNA polymerase sigma-70 region 2" evidence="5">
    <location>
        <begin position="15"/>
        <end position="81"/>
    </location>
</feature>
<comment type="caution">
    <text evidence="6">The sequence shown here is derived from an EMBL/GenBank/DDBJ whole genome shotgun (WGS) entry which is preliminary data.</text>
</comment>
<protein>
    <submittedName>
        <fullName evidence="6">RNA polymerase subunit sigma</fullName>
    </submittedName>
</protein>
<dbReference type="EMBL" id="PUHZ01000020">
    <property type="protein sequence ID" value="PQO44393.1"/>
    <property type="molecule type" value="Genomic_DNA"/>
</dbReference>
<dbReference type="InterPro" id="IPR014284">
    <property type="entry name" value="RNA_pol_sigma-70_dom"/>
</dbReference>
<evidence type="ECO:0000256" key="2">
    <source>
        <dbReference type="ARBA" id="ARBA00023015"/>
    </source>
</evidence>
<dbReference type="InterPro" id="IPR007627">
    <property type="entry name" value="RNA_pol_sigma70_r2"/>
</dbReference>
<dbReference type="Gene3D" id="1.10.1740.10">
    <property type="match status" value="1"/>
</dbReference>
<keyword evidence="2" id="KW-0805">Transcription regulation</keyword>
<reference evidence="6 7" key="1">
    <citation type="submission" date="2018-02" db="EMBL/GenBank/DDBJ databases">
        <title>Comparative genomes isolates from brazilian mangrove.</title>
        <authorList>
            <person name="Araujo J.E."/>
            <person name="Taketani R.G."/>
            <person name="Silva M.C.P."/>
            <person name="Loureco M.V."/>
            <person name="Andreote F.D."/>
        </authorList>
    </citation>
    <scope>NUCLEOTIDE SEQUENCE [LARGE SCALE GENOMIC DNA]</scope>
    <source>
        <strain evidence="6 7">Nap-Phe MGV</strain>
    </source>
</reference>
<evidence type="ECO:0000256" key="3">
    <source>
        <dbReference type="ARBA" id="ARBA00023082"/>
    </source>
</evidence>
<dbReference type="RefSeq" id="WP_105337361.1">
    <property type="nucleotide sequence ID" value="NZ_PUHZ01000020.1"/>
</dbReference>
<dbReference type="AlphaFoldDB" id="A0A2S8GIX1"/>
<dbReference type="PANTHER" id="PTHR43133:SF51">
    <property type="entry name" value="RNA POLYMERASE SIGMA FACTOR"/>
    <property type="match status" value="1"/>
</dbReference>
<evidence type="ECO:0000313" key="6">
    <source>
        <dbReference type="EMBL" id="PQO44393.1"/>
    </source>
</evidence>
<keyword evidence="4" id="KW-0804">Transcription</keyword>
<dbReference type="PANTHER" id="PTHR43133">
    <property type="entry name" value="RNA POLYMERASE ECF-TYPE SIGMA FACTO"/>
    <property type="match status" value="1"/>
</dbReference>
<dbReference type="InterPro" id="IPR014331">
    <property type="entry name" value="RNA_pol_sigma70_ECF_RHOBA"/>
</dbReference>
<dbReference type="GO" id="GO:0016987">
    <property type="term" value="F:sigma factor activity"/>
    <property type="evidence" value="ECO:0007669"/>
    <property type="project" value="UniProtKB-KW"/>
</dbReference>
<dbReference type="Gene3D" id="1.10.10.10">
    <property type="entry name" value="Winged helix-like DNA-binding domain superfamily/Winged helix DNA-binding domain"/>
    <property type="match status" value="1"/>
</dbReference>
<evidence type="ECO:0000313" key="7">
    <source>
        <dbReference type="Proteomes" id="UP000237819"/>
    </source>
</evidence>
<comment type="similarity">
    <text evidence="1">Belongs to the sigma-70 factor family. ECF subfamily.</text>
</comment>